<evidence type="ECO:0000313" key="4">
    <source>
        <dbReference type="Proteomes" id="UP001202328"/>
    </source>
</evidence>
<evidence type="ECO:0000256" key="1">
    <source>
        <dbReference type="SAM" id="MobiDB-lite"/>
    </source>
</evidence>
<dbReference type="Gene3D" id="1.10.720.30">
    <property type="entry name" value="SAP domain"/>
    <property type="match status" value="1"/>
</dbReference>
<dbReference type="AlphaFoldDB" id="A0AAD4XJN9"/>
<dbReference type="EMBL" id="JAJJMB010008870">
    <property type="protein sequence ID" value="KAI3919976.1"/>
    <property type="molecule type" value="Genomic_DNA"/>
</dbReference>
<reference evidence="3" key="1">
    <citation type="submission" date="2022-04" db="EMBL/GenBank/DDBJ databases">
        <title>A functionally conserved STORR gene fusion in Papaver species that diverged 16.8 million years ago.</title>
        <authorList>
            <person name="Catania T."/>
        </authorList>
    </citation>
    <scope>NUCLEOTIDE SEQUENCE</scope>
    <source>
        <strain evidence="3">S-188037</strain>
    </source>
</reference>
<dbReference type="Pfam" id="PF16294">
    <property type="entry name" value="RSB_motif"/>
    <property type="match status" value="1"/>
</dbReference>
<dbReference type="InterPro" id="IPR003034">
    <property type="entry name" value="SAP_dom"/>
</dbReference>
<accession>A0AAD4XJN9</accession>
<protein>
    <recommendedName>
        <fullName evidence="2">SAP domain-containing protein</fullName>
    </recommendedName>
</protein>
<feature type="region of interest" description="Disordered" evidence="1">
    <location>
        <begin position="417"/>
        <end position="532"/>
    </location>
</feature>
<dbReference type="PROSITE" id="PS50800">
    <property type="entry name" value="SAP"/>
    <property type="match status" value="1"/>
</dbReference>
<sequence>MSSEYPVLDNKPIDQWRVTELKEELKRRKLMTKGLKDDLVKRLDDALRMERNVTEEDAAVNGENDSSIEEVRQETQIEHEGGNTKLMETELVEDSRVHGDEIQKVDESGTTVQIDEERNAVAKPMETQTVEDIRVHGVENASKVDNDTTVDFDDQRGDVKANCTETRTIKDAGYHNGYRTEEVDENASAVDVDKSSKNLDKSRAQGEDLISSVGMFEESVVHSVSVETSISVNETVVITQTKFSKEESNENQVKNEDSKDPHDAVFTVSHSNNQVSEADPNLGFQVNDSISSDSITIDKQNVLKDSLNANDFNLEPKVVQPQMVEPSSSEVLPKGGVFHPLDEPGPCELDDTHNAINVDPSKNIDSADGGSSEKLNLDPSPGDDLMEEDVLESKNMDSHHISDGVGDDKKEMHIVKEGSSFDASDSAVSNDKNISTKGYKSEAAPEKRKLEGQKVVESNEPLKRQRRWNSEAPKVSEQPTSILTPSATPKGTFQSVTPRCNFTRSDSAVSRGADAPKERVVPPSSKPPTDSLRIDRFLRPFTLKAVQELLAKTGSVSSLWMDPIKTHCYVTYSSVEEAKDTRNALYNLQWPTNGGRLLVAEFVDSQEVKMRVEAPPQSPATRAAVSSSPVTPQAPSPFVTKHSPRQHLPKEQLPPPPPLPLPPPPPLSHPPPAREQLQLPPPPPLREQLQLQLPPPPPLPVHMDVPILTLDDLFKKTKATPRIYYLPLSEEQVTAKLAAQGKNS</sequence>
<dbReference type="InterPro" id="IPR034257">
    <property type="entry name" value="Acinus_RRM"/>
</dbReference>
<feature type="region of interest" description="Disordered" evidence="1">
    <location>
        <begin position="612"/>
        <end position="698"/>
    </location>
</feature>
<dbReference type="Proteomes" id="UP001202328">
    <property type="component" value="Unassembled WGS sequence"/>
</dbReference>
<dbReference type="Pfam" id="PF02037">
    <property type="entry name" value="SAP"/>
    <property type="match status" value="1"/>
</dbReference>
<organism evidence="3 4">
    <name type="scientific">Papaver atlanticum</name>
    <dbReference type="NCBI Taxonomy" id="357466"/>
    <lineage>
        <taxon>Eukaryota</taxon>
        <taxon>Viridiplantae</taxon>
        <taxon>Streptophyta</taxon>
        <taxon>Embryophyta</taxon>
        <taxon>Tracheophyta</taxon>
        <taxon>Spermatophyta</taxon>
        <taxon>Magnoliopsida</taxon>
        <taxon>Ranunculales</taxon>
        <taxon>Papaveraceae</taxon>
        <taxon>Papaveroideae</taxon>
        <taxon>Papaver</taxon>
    </lineage>
</organism>
<name>A0AAD4XJN9_9MAGN</name>
<evidence type="ECO:0000259" key="2">
    <source>
        <dbReference type="PROSITE" id="PS50800"/>
    </source>
</evidence>
<feature type="compositionally biased region" description="Polar residues" evidence="1">
    <location>
        <begin position="421"/>
        <end position="438"/>
    </location>
</feature>
<feature type="region of interest" description="Disordered" evidence="1">
    <location>
        <begin position="342"/>
        <end position="386"/>
    </location>
</feature>
<dbReference type="PANTHER" id="PTHR47031:SF3">
    <property type="entry name" value="SAP DOMAIN-CONTAINING PROTEIN"/>
    <property type="match status" value="1"/>
</dbReference>
<keyword evidence="4" id="KW-1185">Reference proteome</keyword>
<feature type="compositionally biased region" description="Pro residues" evidence="1">
    <location>
        <begin position="652"/>
        <end position="685"/>
    </location>
</feature>
<feature type="domain" description="SAP" evidence="2">
    <location>
        <begin position="13"/>
        <end position="47"/>
    </location>
</feature>
<dbReference type="SUPFAM" id="SSF68906">
    <property type="entry name" value="SAP domain"/>
    <property type="match status" value="1"/>
</dbReference>
<dbReference type="PANTHER" id="PTHR47031">
    <property type="entry name" value="SAP DNA-BINDING DOMAIN-CONTAINING PROTEIN"/>
    <property type="match status" value="1"/>
</dbReference>
<feature type="compositionally biased region" description="Basic and acidic residues" evidence="1">
    <location>
        <begin position="439"/>
        <end position="454"/>
    </location>
</feature>
<proteinExistence type="predicted"/>
<dbReference type="InterPro" id="IPR035979">
    <property type="entry name" value="RBD_domain_sf"/>
</dbReference>
<dbReference type="SUPFAM" id="SSF54928">
    <property type="entry name" value="RNA-binding domain, RBD"/>
    <property type="match status" value="1"/>
</dbReference>
<dbReference type="InterPro" id="IPR036361">
    <property type="entry name" value="SAP_dom_sf"/>
</dbReference>
<feature type="compositionally biased region" description="Polar residues" evidence="1">
    <location>
        <begin position="624"/>
        <end position="633"/>
    </location>
</feature>
<dbReference type="InterPro" id="IPR032552">
    <property type="entry name" value="RSB_motif"/>
</dbReference>
<dbReference type="SMART" id="SM00513">
    <property type="entry name" value="SAP"/>
    <property type="match status" value="1"/>
</dbReference>
<feature type="compositionally biased region" description="Polar residues" evidence="1">
    <location>
        <begin position="477"/>
        <end position="508"/>
    </location>
</feature>
<dbReference type="GO" id="GO:0003676">
    <property type="term" value="F:nucleic acid binding"/>
    <property type="evidence" value="ECO:0007669"/>
    <property type="project" value="InterPro"/>
</dbReference>
<evidence type="ECO:0000313" key="3">
    <source>
        <dbReference type="EMBL" id="KAI3919976.1"/>
    </source>
</evidence>
<comment type="caution">
    <text evidence="3">The sequence shown here is derived from an EMBL/GenBank/DDBJ whole genome shotgun (WGS) entry which is preliminary data.</text>
</comment>
<gene>
    <name evidence="3" type="ORF">MKW98_001232</name>
</gene>
<dbReference type="CDD" id="cd12432">
    <property type="entry name" value="RRM_ACINU"/>
    <property type="match status" value="1"/>
</dbReference>